<feature type="signal peptide" evidence="1">
    <location>
        <begin position="1"/>
        <end position="22"/>
    </location>
</feature>
<feature type="chain" id="PRO_5043288568" description="Outer membrane protein beta-barrel domain-containing protein" evidence="1">
    <location>
        <begin position="23"/>
        <end position="204"/>
    </location>
</feature>
<accession>A0AAU7D891</accession>
<organism evidence="3">
    <name type="scientific">Edaphobacter paludis</name>
    <dbReference type="NCBI Taxonomy" id="3035702"/>
    <lineage>
        <taxon>Bacteria</taxon>
        <taxon>Pseudomonadati</taxon>
        <taxon>Acidobacteriota</taxon>
        <taxon>Terriglobia</taxon>
        <taxon>Terriglobales</taxon>
        <taxon>Acidobacteriaceae</taxon>
        <taxon>Edaphobacter</taxon>
    </lineage>
</organism>
<evidence type="ECO:0000256" key="1">
    <source>
        <dbReference type="SAM" id="SignalP"/>
    </source>
</evidence>
<dbReference type="AlphaFoldDB" id="A0AAU7D891"/>
<dbReference type="EMBL" id="CP121195">
    <property type="protein sequence ID" value="XBH13611.1"/>
    <property type="molecule type" value="Genomic_DNA"/>
</dbReference>
<gene>
    <name evidence="2" type="ORF">P4G45_00185</name>
    <name evidence="3" type="ORF">P8936_00190</name>
</gene>
<proteinExistence type="predicted"/>
<dbReference type="KEGG" id="epl:P4G45_00185"/>
<name>A0AAU7D891_9BACT</name>
<dbReference type="EMBL" id="CP121194">
    <property type="protein sequence ID" value="XBH10174.1"/>
    <property type="molecule type" value="Genomic_DNA"/>
</dbReference>
<dbReference type="RefSeq" id="WP_348267679.1">
    <property type="nucleotide sequence ID" value="NZ_CP121194.1"/>
</dbReference>
<sequence>MNLRKALLLLAVAIFVTATAQAQFGAYGTFTANRLSNIKSSPLVTTPSAVNNDVSPLGGTGGVYYDFLKLGRVVKLGADLRGTITTTKRGDYINANGGGARINSGLIGVRAVFNAPLLHHALRPYIQGSVGLGSTNYGLLYDNGVTLHSNFEYMGFAGVDIPLLPYMDFRLVEIGAGGLNPFGTNSHNYPLQSVSSGVVFHLPF</sequence>
<evidence type="ECO:0000313" key="2">
    <source>
        <dbReference type="EMBL" id="XBH10174.1"/>
    </source>
</evidence>
<evidence type="ECO:0000313" key="3">
    <source>
        <dbReference type="EMBL" id="XBH13611.1"/>
    </source>
</evidence>
<evidence type="ECO:0008006" key="4">
    <source>
        <dbReference type="Google" id="ProtNLM"/>
    </source>
</evidence>
<reference evidence="3" key="1">
    <citation type="submission" date="2023-03" db="EMBL/GenBank/DDBJ databases">
        <title>Edaphobacter sp.</title>
        <authorList>
            <person name="Huber K.J."/>
            <person name="Papendorf J."/>
            <person name="Pilke C."/>
            <person name="Bunk B."/>
            <person name="Sproeer C."/>
            <person name="Pester M."/>
        </authorList>
    </citation>
    <scope>NUCLEOTIDE SEQUENCE</scope>
    <source>
        <strain evidence="2">DSM 109919</strain>
        <strain evidence="3">DSM 109920</strain>
    </source>
</reference>
<keyword evidence="1" id="KW-0732">Signal</keyword>
<protein>
    <recommendedName>
        <fullName evidence="4">Outer membrane protein beta-barrel domain-containing protein</fullName>
    </recommendedName>
</protein>
<accession>A0AAU7CXF3</accession>